<dbReference type="EMBL" id="CP017757">
    <property type="protein sequence ID" value="AQV92653.1"/>
    <property type="molecule type" value="Genomic_DNA"/>
</dbReference>
<protein>
    <submittedName>
        <fullName evidence="2">Uncharacterized protein</fullName>
    </submittedName>
</protein>
<dbReference type="OrthoDB" id="8660761at2"/>
<dbReference type="Proteomes" id="UP000189627">
    <property type="component" value="Chromosome 1"/>
</dbReference>
<evidence type="ECO:0000313" key="2">
    <source>
        <dbReference type="EMBL" id="AQV92653.1"/>
    </source>
</evidence>
<feature type="region of interest" description="Disordered" evidence="1">
    <location>
        <begin position="1"/>
        <end position="20"/>
    </location>
</feature>
<dbReference type="KEGG" id="cuh:BJN34_01950"/>
<dbReference type="AlphaFoldDB" id="A0A1U9UJ07"/>
<evidence type="ECO:0000256" key="1">
    <source>
        <dbReference type="SAM" id="MobiDB-lite"/>
    </source>
</evidence>
<accession>A0A1U9UJ07</accession>
<evidence type="ECO:0000313" key="3">
    <source>
        <dbReference type="Proteomes" id="UP000189627"/>
    </source>
</evidence>
<gene>
    <name evidence="2" type="ORF">BJN34_01950</name>
</gene>
<organism evidence="2 3">
    <name type="scientific">Cupriavidus necator</name>
    <name type="common">Alcaligenes eutrophus</name>
    <name type="synonym">Ralstonia eutropha</name>
    <dbReference type="NCBI Taxonomy" id="106590"/>
    <lineage>
        <taxon>Bacteria</taxon>
        <taxon>Pseudomonadati</taxon>
        <taxon>Pseudomonadota</taxon>
        <taxon>Betaproteobacteria</taxon>
        <taxon>Burkholderiales</taxon>
        <taxon>Burkholderiaceae</taxon>
        <taxon>Cupriavidus</taxon>
    </lineage>
</organism>
<reference evidence="3" key="1">
    <citation type="submission" date="2017-02" db="EMBL/GenBank/DDBJ databases">
        <title>Complete genome sequence of Cupriavidus necator strain NH9, a 3-chlorobenzoate degrader.</title>
        <authorList>
            <person name="Moriuchi R."/>
            <person name="Dohra H."/>
            <person name="Ogawa N."/>
        </authorList>
    </citation>
    <scope>NUCLEOTIDE SEQUENCE [LARGE SCALE GENOMIC DNA]</scope>
    <source>
        <strain evidence="3">NH9</strain>
    </source>
</reference>
<proteinExistence type="predicted"/>
<name>A0A1U9UJ07_CUPNE</name>
<sequence length="100" mass="11126">MGNSHLASKCHTREDSLNEPPVLGANGILARIPGQYVSAALSLLPPAASTLERHQEVEMDAGPAGRVRFFAEKMRARHHRHSHYFWSVYRAEPVSVKNPL</sequence>